<dbReference type="Proteomes" id="UP000036681">
    <property type="component" value="Unplaced"/>
</dbReference>
<sequence>MSRNELNQNAAQVVAAIGCGDAYDGLVVYCICEGQLCNRDTIAIQLQKDAKYISTHKQSNIANRISSPLEPDISAIEPIIQPSSSRRVIAASTSAETTTSSRQLQRPIEQTIAAVIITAAPERKAEERFAAERQQRWRDADDDNFNAASTYNLTAALIAFLASIRLLTLC</sequence>
<proteinExistence type="predicted"/>
<keyword evidence="1" id="KW-1185">Reference proteome</keyword>
<dbReference type="AlphaFoldDB" id="A0A0M3IAP2"/>
<evidence type="ECO:0000313" key="2">
    <source>
        <dbReference type="WBParaSite" id="ALUE_0001467501-mRNA-1"/>
    </source>
</evidence>
<reference evidence="2" key="1">
    <citation type="submission" date="2017-02" db="UniProtKB">
        <authorList>
            <consortium name="WormBaseParasite"/>
        </authorList>
    </citation>
    <scope>IDENTIFICATION</scope>
</reference>
<name>A0A0M3IAP2_ASCLU</name>
<evidence type="ECO:0000313" key="1">
    <source>
        <dbReference type="Proteomes" id="UP000036681"/>
    </source>
</evidence>
<organism evidence="1 2">
    <name type="scientific">Ascaris lumbricoides</name>
    <name type="common">Giant roundworm</name>
    <dbReference type="NCBI Taxonomy" id="6252"/>
    <lineage>
        <taxon>Eukaryota</taxon>
        <taxon>Metazoa</taxon>
        <taxon>Ecdysozoa</taxon>
        <taxon>Nematoda</taxon>
        <taxon>Chromadorea</taxon>
        <taxon>Rhabditida</taxon>
        <taxon>Spirurina</taxon>
        <taxon>Ascaridomorpha</taxon>
        <taxon>Ascaridoidea</taxon>
        <taxon>Ascarididae</taxon>
        <taxon>Ascaris</taxon>
    </lineage>
</organism>
<dbReference type="PROSITE" id="PS51257">
    <property type="entry name" value="PROKAR_LIPOPROTEIN"/>
    <property type="match status" value="1"/>
</dbReference>
<protein>
    <submittedName>
        <fullName evidence="2">Activin_recp domain-containing protein</fullName>
    </submittedName>
</protein>
<accession>A0A0M3IAP2</accession>
<dbReference type="WBParaSite" id="ALUE_0001467501-mRNA-1">
    <property type="protein sequence ID" value="ALUE_0001467501-mRNA-1"/>
    <property type="gene ID" value="ALUE_0001467501"/>
</dbReference>